<keyword evidence="10" id="KW-0969">Cilium</keyword>
<dbReference type="Proteomes" id="UP000676456">
    <property type="component" value="Unassembled WGS sequence"/>
</dbReference>
<dbReference type="EMBL" id="JAGYPN010000001">
    <property type="protein sequence ID" value="MBS4221629.1"/>
    <property type="molecule type" value="Genomic_DNA"/>
</dbReference>
<evidence type="ECO:0000256" key="2">
    <source>
        <dbReference type="ARBA" id="ARBA00006602"/>
    </source>
</evidence>
<feature type="domain" description="Flagellar assembly protein FliH/Type III secretion system HrpE" evidence="9">
    <location>
        <begin position="114"/>
        <end position="237"/>
    </location>
</feature>
<comment type="caution">
    <text evidence="10">The sequence shown here is derived from an EMBL/GenBank/DDBJ whole genome shotgun (WGS) entry which is preliminary data.</text>
</comment>
<keyword evidence="6" id="KW-1006">Bacterial flagellum protein export</keyword>
<dbReference type="PANTHER" id="PTHR34982">
    <property type="entry name" value="YOP PROTEINS TRANSLOCATION PROTEIN L"/>
    <property type="match status" value="1"/>
</dbReference>
<evidence type="ECO:0000313" key="10">
    <source>
        <dbReference type="EMBL" id="MBS4221629.1"/>
    </source>
</evidence>
<dbReference type="AlphaFoldDB" id="A0A942UPE2"/>
<evidence type="ECO:0000256" key="5">
    <source>
        <dbReference type="ARBA" id="ARBA00022927"/>
    </source>
</evidence>
<keyword evidence="10" id="KW-0966">Cell projection</keyword>
<evidence type="ECO:0000256" key="7">
    <source>
        <dbReference type="NCBIfam" id="TIGR03825"/>
    </source>
</evidence>
<reference evidence="10 11" key="1">
    <citation type="submission" date="2021-05" db="EMBL/GenBank/DDBJ databases">
        <title>Novel Bacillus species.</title>
        <authorList>
            <person name="Liu G."/>
        </authorList>
    </citation>
    <scope>NUCLEOTIDE SEQUENCE [LARGE SCALE GENOMIC DNA]</scope>
    <source>
        <strain evidence="10 11">FJAT-49682</strain>
    </source>
</reference>
<evidence type="ECO:0000259" key="9">
    <source>
        <dbReference type="Pfam" id="PF02108"/>
    </source>
</evidence>
<keyword evidence="11" id="KW-1185">Reference proteome</keyword>
<keyword evidence="3" id="KW-0813">Transport</keyword>
<dbReference type="InterPro" id="IPR022524">
    <property type="entry name" value="FliH_Bacilli"/>
</dbReference>
<name>A0A942UPE2_9BACI</name>
<gene>
    <name evidence="10" type="primary">fliH</name>
    <name evidence="10" type="ORF">KHA91_02505</name>
</gene>
<dbReference type="GO" id="GO:0015031">
    <property type="term" value="P:protein transport"/>
    <property type="evidence" value="ECO:0007669"/>
    <property type="project" value="UniProtKB-KW"/>
</dbReference>
<dbReference type="GO" id="GO:0044781">
    <property type="term" value="P:bacterial-type flagellum organization"/>
    <property type="evidence" value="ECO:0007669"/>
    <property type="project" value="UniProtKB-KW"/>
</dbReference>
<dbReference type="PANTHER" id="PTHR34982:SF1">
    <property type="entry name" value="FLAGELLAR ASSEMBLY PROTEIN FLIH"/>
    <property type="match status" value="1"/>
</dbReference>
<feature type="coiled-coil region" evidence="8">
    <location>
        <begin position="45"/>
        <end position="87"/>
    </location>
</feature>
<protein>
    <recommendedName>
        <fullName evidence="7">Flagellar assembly protein FliH</fullName>
    </recommendedName>
</protein>
<dbReference type="InterPro" id="IPR018035">
    <property type="entry name" value="Flagellar_FliH/T3SS_HrpE"/>
</dbReference>
<comment type="similarity">
    <text evidence="2">Belongs to the FliH family.</text>
</comment>
<organism evidence="10 11">
    <name type="scientific">Lederbergia citrea</name>
    <dbReference type="NCBI Taxonomy" id="2833581"/>
    <lineage>
        <taxon>Bacteria</taxon>
        <taxon>Bacillati</taxon>
        <taxon>Bacillota</taxon>
        <taxon>Bacilli</taxon>
        <taxon>Bacillales</taxon>
        <taxon>Bacillaceae</taxon>
        <taxon>Lederbergia</taxon>
    </lineage>
</organism>
<sequence length="251" mass="28687">MSRIIKSDSAPVIQEEKTKLIKVRNLLANDAFEESSISLHREEILQDAEQKAKKVLDEANHHASQLLSQVQQQQGEWEQKKQELINQAYEEGLQIGINEGRVNGYSEYEKLILQAKEVVELSKSAFHEHVSDAESTILELAITAAERIIHSSLAEDHEKFLPIVKKAIKEAREFKEVQIHVHPLQYDLLITEKKDLDAIFPSNTQCFIYPDAELEEYACFIESENGRIDASISSQLVELKKQLMELLEGDH</sequence>
<evidence type="ECO:0000256" key="3">
    <source>
        <dbReference type="ARBA" id="ARBA00022448"/>
    </source>
</evidence>
<evidence type="ECO:0000313" key="11">
    <source>
        <dbReference type="Proteomes" id="UP000676456"/>
    </source>
</evidence>
<keyword evidence="5" id="KW-0653">Protein transport</keyword>
<evidence type="ECO:0000256" key="1">
    <source>
        <dbReference type="ARBA" id="ARBA00003041"/>
    </source>
</evidence>
<evidence type="ECO:0000256" key="6">
    <source>
        <dbReference type="ARBA" id="ARBA00023225"/>
    </source>
</evidence>
<comment type="function">
    <text evidence="1">Needed for flagellar regrowth and assembly.</text>
</comment>
<dbReference type="RefSeq" id="WP_213096637.1">
    <property type="nucleotide sequence ID" value="NZ_JAGYPN010000001.1"/>
</dbReference>
<accession>A0A942UPE2</accession>
<dbReference type="NCBIfam" id="TIGR03825">
    <property type="entry name" value="FliH_bacil"/>
    <property type="match status" value="1"/>
</dbReference>
<dbReference type="InterPro" id="IPR051472">
    <property type="entry name" value="T3SS_Stator/FliH"/>
</dbReference>
<evidence type="ECO:0000256" key="8">
    <source>
        <dbReference type="SAM" id="Coils"/>
    </source>
</evidence>
<dbReference type="Pfam" id="PF02108">
    <property type="entry name" value="FliH"/>
    <property type="match status" value="1"/>
</dbReference>
<evidence type="ECO:0000256" key="4">
    <source>
        <dbReference type="ARBA" id="ARBA00022795"/>
    </source>
</evidence>
<proteinExistence type="inferred from homology"/>
<dbReference type="GO" id="GO:0005829">
    <property type="term" value="C:cytosol"/>
    <property type="evidence" value="ECO:0007669"/>
    <property type="project" value="TreeGrafter"/>
</dbReference>
<keyword evidence="10" id="KW-0282">Flagellum</keyword>
<keyword evidence="8" id="KW-0175">Coiled coil</keyword>
<keyword evidence="4" id="KW-1005">Bacterial flagellum biogenesis</keyword>